<proteinExistence type="predicted"/>
<keyword evidence="3" id="KW-1185">Reference proteome</keyword>
<evidence type="ECO:0000313" key="3">
    <source>
        <dbReference type="Proteomes" id="UP001153954"/>
    </source>
</evidence>
<evidence type="ECO:0000256" key="1">
    <source>
        <dbReference type="SAM" id="MobiDB-lite"/>
    </source>
</evidence>
<gene>
    <name evidence="2" type="ORF">EEDITHA_LOCUS1733</name>
</gene>
<reference evidence="2" key="1">
    <citation type="submission" date="2022-03" db="EMBL/GenBank/DDBJ databases">
        <authorList>
            <person name="Tunstrom K."/>
        </authorList>
    </citation>
    <scope>NUCLEOTIDE SEQUENCE</scope>
</reference>
<protein>
    <submittedName>
        <fullName evidence="2">Uncharacterized protein</fullName>
    </submittedName>
</protein>
<evidence type="ECO:0000313" key="2">
    <source>
        <dbReference type="EMBL" id="CAH2085236.1"/>
    </source>
</evidence>
<dbReference type="Proteomes" id="UP001153954">
    <property type="component" value="Unassembled WGS sequence"/>
</dbReference>
<accession>A0AAU9THN1</accession>
<sequence length="88" mass="10424">MSFEFKYYRHCYLEVKHKKKVKKKVTFQLPARESLTTPRSARAPIGRRSTSTLPHQRIKKEAKEVSRVYFNNVLIIIILRSKVSRCTT</sequence>
<dbReference type="AlphaFoldDB" id="A0AAU9THN1"/>
<organism evidence="2 3">
    <name type="scientific">Euphydryas editha</name>
    <name type="common">Edith's checkerspot</name>
    <dbReference type="NCBI Taxonomy" id="104508"/>
    <lineage>
        <taxon>Eukaryota</taxon>
        <taxon>Metazoa</taxon>
        <taxon>Ecdysozoa</taxon>
        <taxon>Arthropoda</taxon>
        <taxon>Hexapoda</taxon>
        <taxon>Insecta</taxon>
        <taxon>Pterygota</taxon>
        <taxon>Neoptera</taxon>
        <taxon>Endopterygota</taxon>
        <taxon>Lepidoptera</taxon>
        <taxon>Glossata</taxon>
        <taxon>Ditrysia</taxon>
        <taxon>Papilionoidea</taxon>
        <taxon>Nymphalidae</taxon>
        <taxon>Nymphalinae</taxon>
        <taxon>Euphydryas</taxon>
    </lineage>
</organism>
<dbReference type="EMBL" id="CAKOGL010000004">
    <property type="protein sequence ID" value="CAH2085236.1"/>
    <property type="molecule type" value="Genomic_DNA"/>
</dbReference>
<feature type="region of interest" description="Disordered" evidence="1">
    <location>
        <begin position="38"/>
        <end position="57"/>
    </location>
</feature>
<comment type="caution">
    <text evidence="2">The sequence shown here is derived from an EMBL/GenBank/DDBJ whole genome shotgun (WGS) entry which is preliminary data.</text>
</comment>
<name>A0AAU9THN1_EUPED</name>